<accession>A0A263BUJ6</accession>
<keyword evidence="5 8" id="KW-0378">Hydrolase</keyword>
<evidence type="ECO:0000313" key="10">
    <source>
        <dbReference type="EMBL" id="OZM56997.1"/>
    </source>
</evidence>
<reference evidence="10 11" key="2">
    <citation type="submission" date="2017-09" db="EMBL/GenBank/DDBJ databases">
        <title>Bacillus patelloidae sp. nov., isolated from the intestinal tract of a marine limpet.</title>
        <authorList>
            <person name="Liu R."/>
            <person name="Dong C."/>
            <person name="Shao Z."/>
        </authorList>
    </citation>
    <scope>NUCLEOTIDE SEQUENCE [LARGE SCALE GENOMIC DNA]</scope>
    <source>
        <strain evidence="10 11">SA5d-4</strain>
    </source>
</reference>
<dbReference type="PANTHER" id="PTHR21039:SF0">
    <property type="entry name" value="HISTIDINOL-PHOSPHATASE"/>
    <property type="match status" value="1"/>
</dbReference>
<dbReference type="GO" id="GO:0004401">
    <property type="term" value="F:histidinol-phosphatase activity"/>
    <property type="evidence" value="ECO:0007669"/>
    <property type="project" value="UniProtKB-UniRule"/>
</dbReference>
<dbReference type="Pfam" id="PF02811">
    <property type="entry name" value="PHP"/>
    <property type="match status" value="1"/>
</dbReference>
<comment type="pathway">
    <text evidence="1 8">Amino-acid biosynthesis; L-histidine biosynthesis; L-histidine from 5-phospho-alpha-D-ribose 1-diphosphate: step 8/9.</text>
</comment>
<dbReference type="InterPro" id="IPR016195">
    <property type="entry name" value="Pol/histidinol_Pase-like"/>
</dbReference>
<evidence type="ECO:0000256" key="4">
    <source>
        <dbReference type="ARBA" id="ARBA00022605"/>
    </source>
</evidence>
<dbReference type="SMART" id="SM00481">
    <property type="entry name" value="POLIIIAc"/>
    <property type="match status" value="1"/>
</dbReference>
<dbReference type="InterPro" id="IPR003141">
    <property type="entry name" value="Pol/His_phosphatase_N"/>
</dbReference>
<comment type="catalytic activity">
    <reaction evidence="7 8">
        <text>L-histidinol phosphate + H2O = L-histidinol + phosphate</text>
        <dbReference type="Rhea" id="RHEA:14465"/>
        <dbReference type="ChEBI" id="CHEBI:15377"/>
        <dbReference type="ChEBI" id="CHEBI:43474"/>
        <dbReference type="ChEBI" id="CHEBI:57699"/>
        <dbReference type="ChEBI" id="CHEBI:57980"/>
        <dbReference type="EC" id="3.1.3.15"/>
    </reaction>
</comment>
<evidence type="ECO:0000256" key="6">
    <source>
        <dbReference type="ARBA" id="ARBA00023102"/>
    </source>
</evidence>
<evidence type="ECO:0000259" key="9">
    <source>
        <dbReference type="SMART" id="SM00481"/>
    </source>
</evidence>
<evidence type="ECO:0000256" key="7">
    <source>
        <dbReference type="ARBA" id="ARBA00049158"/>
    </source>
</evidence>
<dbReference type="GO" id="GO:0000105">
    <property type="term" value="P:L-histidine biosynthetic process"/>
    <property type="evidence" value="ECO:0007669"/>
    <property type="project" value="UniProtKB-UniRule"/>
</dbReference>
<dbReference type="InterPro" id="IPR004013">
    <property type="entry name" value="PHP_dom"/>
</dbReference>
<organism evidence="10 11">
    <name type="scientific">Lottiidibacillus patelloidae</name>
    <dbReference type="NCBI Taxonomy" id="2670334"/>
    <lineage>
        <taxon>Bacteria</taxon>
        <taxon>Bacillati</taxon>
        <taxon>Bacillota</taxon>
        <taxon>Bacilli</taxon>
        <taxon>Bacillales</taxon>
        <taxon>Bacillaceae</taxon>
        <taxon>Lottiidibacillus</taxon>
    </lineage>
</organism>
<protein>
    <recommendedName>
        <fullName evidence="3 8">Histidinol-phosphatase</fullName>
        <shortName evidence="8">HolPase</shortName>
        <ecNumber evidence="3 8">3.1.3.15</ecNumber>
    </recommendedName>
</protein>
<dbReference type="PANTHER" id="PTHR21039">
    <property type="entry name" value="HISTIDINOL PHOSPHATASE-RELATED"/>
    <property type="match status" value="1"/>
</dbReference>
<dbReference type="Gene3D" id="3.20.20.140">
    <property type="entry name" value="Metal-dependent hydrolases"/>
    <property type="match status" value="1"/>
</dbReference>
<name>A0A263BUJ6_9BACI</name>
<feature type="domain" description="Polymerase/histidinol phosphatase N-terminal" evidence="9">
    <location>
        <begin position="8"/>
        <end position="89"/>
    </location>
</feature>
<evidence type="ECO:0000256" key="1">
    <source>
        <dbReference type="ARBA" id="ARBA00004970"/>
    </source>
</evidence>
<evidence type="ECO:0000256" key="8">
    <source>
        <dbReference type="RuleBase" id="RU366003"/>
    </source>
</evidence>
<comment type="similarity">
    <text evidence="2 8">Belongs to the PHP hydrolase family. HisK subfamily.</text>
</comment>
<dbReference type="UniPathway" id="UPA00031">
    <property type="reaction ID" value="UER00013"/>
</dbReference>
<dbReference type="NCBIfam" id="TIGR01856">
    <property type="entry name" value="hisJ_fam"/>
    <property type="match status" value="1"/>
</dbReference>
<sequence>MVVLNKIIDHHVHTDFSPDCKTSMESTIARAKQLGLLGLLFTDHVDFDSPDPLFQDYIDYNVYMKKLEEVRKKNPELQFLMGVEIGYQPHIHDRLNKFLGEFPFDFVICSMHVCDKLDFYNGDFFIGKTQKESYLAYFDAVRKSVEEYDNFDVYGHLDYIIRYGPFEQKVLNYEQYKEAIDSVLLAIIEKGKGIELNTSGLRYNLGTMHPKIDILKSYKQLGGEIITLGSDAHKAEHLQADFDMGLELIKEAGFDYLAQFKNRKPSLIKIS</sequence>
<dbReference type="SUPFAM" id="SSF89550">
    <property type="entry name" value="PHP domain-like"/>
    <property type="match status" value="1"/>
</dbReference>
<proteinExistence type="inferred from homology"/>
<dbReference type="EC" id="3.1.3.15" evidence="3 8"/>
<comment type="caution">
    <text evidence="10">The sequence shown here is derived from an EMBL/GenBank/DDBJ whole genome shotgun (WGS) entry which is preliminary data.</text>
</comment>
<dbReference type="InterPro" id="IPR010140">
    <property type="entry name" value="Histidinol_P_phosphatase_HisJ"/>
</dbReference>
<evidence type="ECO:0000256" key="3">
    <source>
        <dbReference type="ARBA" id="ARBA00013085"/>
    </source>
</evidence>
<evidence type="ECO:0000256" key="5">
    <source>
        <dbReference type="ARBA" id="ARBA00022801"/>
    </source>
</evidence>
<dbReference type="GO" id="GO:0005737">
    <property type="term" value="C:cytoplasm"/>
    <property type="evidence" value="ECO:0007669"/>
    <property type="project" value="TreeGrafter"/>
</dbReference>
<reference evidence="11" key="1">
    <citation type="submission" date="2017-08" db="EMBL/GenBank/DDBJ databases">
        <authorList>
            <person name="Huang Z."/>
        </authorList>
    </citation>
    <scope>NUCLEOTIDE SEQUENCE [LARGE SCALE GENOMIC DNA]</scope>
    <source>
        <strain evidence="11">SA5d-4</strain>
    </source>
</reference>
<dbReference type="AlphaFoldDB" id="A0A263BUJ6"/>
<dbReference type="EMBL" id="NPIA01000004">
    <property type="protein sequence ID" value="OZM56997.1"/>
    <property type="molecule type" value="Genomic_DNA"/>
</dbReference>
<gene>
    <name evidence="10" type="ORF">CIB95_09510</name>
</gene>
<keyword evidence="6 8" id="KW-0368">Histidine biosynthesis</keyword>
<dbReference type="Proteomes" id="UP000217083">
    <property type="component" value="Unassembled WGS sequence"/>
</dbReference>
<evidence type="ECO:0000313" key="11">
    <source>
        <dbReference type="Proteomes" id="UP000217083"/>
    </source>
</evidence>
<evidence type="ECO:0000256" key="2">
    <source>
        <dbReference type="ARBA" id="ARBA00009152"/>
    </source>
</evidence>
<keyword evidence="4 8" id="KW-0028">Amino-acid biosynthesis</keyword>
<keyword evidence="11" id="KW-1185">Reference proteome</keyword>